<keyword evidence="2" id="KW-1185">Reference proteome</keyword>
<sequence>MTKITPEDLVRYLYNETSGRKAETIRIALQTDWDLRESYEKLVISEQNLDNIELSSPRPETVNKILDYASKKRVPVT</sequence>
<organism evidence="1 2">
    <name type="scientific">Hanamia caeni</name>
    <dbReference type="NCBI Taxonomy" id="2294116"/>
    <lineage>
        <taxon>Bacteria</taxon>
        <taxon>Pseudomonadati</taxon>
        <taxon>Bacteroidota</taxon>
        <taxon>Chitinophagia</taxon>
        <taxon>Chitinophagales</taxon>
        <taxon>Chitinophagaceae</taxon>
        <taxon>Hanamia</taxon>
    </lineage>
</organism>
<accession>A0A3M9NC80</accession>
<dbReference type="EMBL" id="RJJR01000013">
    <property type="protein sequence ID" value="RNI34568.1"/>
    <property type="molecule type" value="Genomic_DNA"/>
</dbReference>
<gene>
    <name evidence="1" type="ORF">EFY79_15450</name>
</gene>
<dbReference type="AlphaFoldDB" id="A0A3M9NC80"/>
<dbReference type="OrthoDB" id="982713at2"/>
<dbReference type="Proteomes" id="UP000267223">
    <property type="component" value="Unassembled WGS sequence"/>
</dbReference>
<proteinExistence type="predicted"/>
<dbReference type="RefSeq" id="WP_123121627.1">
    <property type="nucleotide sequence ID" value="NZ_RJJR01000013.1"/>
</dbReference>
<evidence type="ECO:0000313" key="2">
    <source>
        <dbReference type="Proteomes" id="UP000267223"/>
    </source>
</evidence>
<protein>
    <submittedName>
        <fullName evidence="1">Uncharacterized protein</fullName>
    </submittedName>
</protein>
<evidence type="ECO:0000313" key="1">
    <source>
        <dbReference type="EMBL" id="RNI34568.1"/>
    </source>
</evidence>
<reference evidence="1 2" key="1">
    <citation type="submission" date="2018-11" db="EMBL/GenBank/DDBJ databases">
        <title>Draft genome sequence of Ferruginibacter sp. BO-59.</title>
        <authorList>
            <person name="Im W.T."/>
        </authorList>
    </citation>
    <scope>NUCLEOTIDE SEQUENCE [LARGE SCALE GENOMIC DNA]</scope>
    <source>
        <strain evidence="1 2">BO-59</strain>
    </source>
</reference>
<comment type="caution">
    <text evidence="1">The sequence shown here is derived from an EMBL/GenBank/DDBJ whole genome shotgun (WGS) entry which is preliminary data.</text>
</comment>
<name>A0A3M9NC80_9BACT</name>